<evidence type="ECO:0000256" key="6">
    <source>
        <dbReference type="ARBA" id="ARBA00022670"/>
    </source>
</evidence>
<evidence type="ECO:0000259" key="15">
    <source>
        <dbReference type="Pfam" id="PF00675"/>
    </source>
</evidence>
<organism evidence="17 18">
    <name type="scientific">Kockovaella imperatae</name>
    <dbReference type="NCBI Taxonomy" id="4999"/>
    <lineage>
        <taxon>Eukaryota</taxon>
        <taxon>Fungi</taxon>
        <taxon>Dikarya</taxon>
        <taxon>Basidiomycota</taxon>
        <taxon>Agaricomycotina</taxon>
        <taxon>Tremellomycetes</taxon>
        <taxon>Tremellales</taxon>
        <taxon>Cuniculitremaceae</taxon>
        <taxon>Kockovaella</taxon>
    </lineage>
</organism>
<dbReference type="InterPro" id="IPR001431">
    <property type="entry name" value="Pept_M16_Zn_BS"/>
</dbReference>
<proteinExistence type="inferred from homology"/>
<dbReference type="Pfam" id="PF00675">
    <property type="entry name" value="Peptidase_M16"/>
    <property type="match status" value="1"/>
</dbReference>
<evidence type="ECO:0000256" key="9">
    <source>
        <dbReference type="ARBA" id="ARBA00022833"/>
    </source>
</evidence>
<evidence type="ECO:0000256" key="11">
    <source>
        <dbReference type="ARBA" id="ARBA00023128"/>
    </source>
</evidence>
<evidence type="ECO:0000256" key="3">
    <source>
        <dbReference type="ARBA" id="ARBA00004173"/>
    </source>
</evidence>
<dbReference type="RefSeq" id="XP_021872277.1">
    <property type="nucleotide sequence ID" value="XM_022017429.1"/>
</dbReference>
<dbReference type="PROSITE" id="PS00143">
    <property type="entry name" value="INSULINASE"/>
    <property type="match status" value="1"/>
</dbReference>
<dbReference type="FunCoup" id="A0A1Y1UMJ5">
    <property type="interactions" value="507"/>
</dbReference>
<keyword evidence="7" id="KW-0479">Metal-binding</keyword>
<evidence type="ECO:0000313" key="18">
    <source>
        <dbReference type="Proteomes" id="UP000193218"/>
    </source>
</evidence>
<evidence type="ECO:0000256" key="4">
    <source>
        <dbReference type="ARBA" id="ARBA00007261"/>
    </source>
</evidence>
<keyword evidence="10" id="KW-0482">Metalloprotease</keyword>
<dbReference type="InParanoid" id="A0A1Y1UMJ5"/>
<dbReference type="EC" id="3.4.24.64" evidence="5"/>
<comment type="function">
    <text evidence="13">Catalytic subunit of the essential mitochondrial processing protease (MPP), which cleaves the mitochondrial sequence off newly imported precursors proteins. Preferentially, cleaves after an arginine at position P2.</text>
</comment>
<keyword evidence="9" id="KW-0862">Zinc</keyword>
<evidence type="ECO:0000256" key="1">
    <source>
        <dbReference type="ARBA" id="ARBA00001098"/>
    </source>
</evidence>
<evidence type="ECO:0000256" key="12">
    <source>
        <dbReference type="ARBA" id="ARBA00031018"/>
    </source>
</evidence>
<dbReference type="EMBL" id="NBSH01000004">
    <property type="protein sequence ID" value="ORX38355.1"/>
    <property type="molecule type" value="Genomic_DNA"/>
</dbReference>
<dbReference type="FunFam" id="3.30.830.10:FF:000001">
    <property type="entry name" value="Mitochondrial-processing peptidase subunit beta, mitochondrial"/>
    <property type="match status" value="1"/>
</dbReference>
<dbReference type="InterPro" id="IPR011765">
    <property type="entry name" value="Pept_M16_N"/>
</dbReference>
<dbReference type="SUPFAM" id="SSF63411">
    <property type="entry name" value="LuxS/MPP-like metallohydrolase"/>
    <property type="match status" value="2"/>
</dbReference>
<comment type="caution">
    <text evidence="17">The sequence shown here is derived from an EMBL/GenBank/DDBJ whole genome shotgun (WGS) entry which is preliminary data.</text>
</comment>
<comment type="cofactor">
    <cofactor evidence="2">
        <name>Zn(2+)</name>
        <dbReference type="ChEBI" id="CHEBI:29105"/>
    </cofactor>
</comment>
<dbReference type="Pfam" id="PF05193">
    <property type="entry name" value="Peptidase_M16_C"/>
    <property type="match status" value="1"/>
</dbReference>
<dbReference type="OrthoDB" id="10251424at2759"/>
<accession>A0A1Y1UMJ5</accession>
<keyword evidence="6" id="KW-0645">Protease</keyword>
<feature type="domain" description="Peptidase M16 N-terminal" evidence="15">
    <location>
        <begin position="10"/>
        <end position="157"/>
    </location>
</feature>
<evidence type="ECO:0000256" key="7">
    <source>
        <dbReference type="ARBA" id="ARBA00022723"/>
    </source>
</evidence>
<protein>
    <recommendedName>
        <fullName evidence="5">mitochondrial processing peptidase</fullName>
        <ecNumber evidence="5">3.4.24.64</ecNumber>
    </recommendedName>
    <alternativeName>
        <fullName evidence="12">Beta-MPP</fullName>
    </alternativeName>
</protein>
<dbReference type="STRING" id="4999.A0A1Y1UMJ5"/>
<evidence type="ECO:0000256" key="10">
    <source>
        <dbReference type="ARBA" id="ARBA00023049"/>
    </source>
</evidence>
<evidence type="ECO:0000256" key="14">
    <source>
        <dbReference type="RuleBase" id="RU004447"/>
    </source>
</evidence>
<dbReference type="GO" id="GO:0046872">
    <property type="term" value="F:metal ion binding"/>
    <property type="evidence" value="ECO:0007669"/>
    <property type="project" value="UniProtKB-KW"/>
</dbReference>
<dbReference type="InterPro" id="IPR007863">
    <property type="entry name" value="Peptidase_M16_C"/>
</dbReference>
<evidence type="ECO:0000256" key="8">
    <source>
        <dbReference type="ARBA" id="ARBA00022801"/>
    </source>
</evidence>
<comment type="similarity">
    <text evidence="4 14">Belongs to the peptidase M16 family.</text>
</comment>
<dbReference type="FunFam" id="3.30.830.10:FF:000008">
    <property type="entry name" value="Mitochondrial-processing peptidase subunit beta"/>
    <property type="match status" value="1"/>
</dbReference>
<dbReference type="InterPro" id="IPR011249">
    <property type="entry name" value="Metalloenz_LuxS/M16"/>
</dbReference>
<dbReference type="Proteomes" id="UP000193218">
    <property type="component" value="Unassembled WGS sequence"/>
</dbReference>
<evidence type="ECO:0000259" key="16">
    <source>
        <dbReference type="Pfam" id="PF05193"/>
    </source>
</evidence>
<evidence type="ECO:0000313" key="17">
    <source>
        <dbReference type="EMBL" id="ORX38355.1"/>
    </source>
</evidence>
<dbReference type="PANTHER" id="PTHR11851">
    <property type="entry name" value="METALLOPROTEASE"/>
    <property type="match status" value="1"/>
</dbReference>
<evidence type="ECO:0000256" key="13">
    <source>
        <dbReference type="ARBA" id="ARBA00045757"/>
    </source>
</evidence>
<dbReference type="GO" id="GO:0006627">
    <property type="term" value="P:protein processing involved in protein targeting to mitochondrion"/>
    <property type="evidence" value="ECO:0007669"/>
    <property type="project" value="TreeGrafter"/>
</dbReference>
<reference evidence="17 18" key="1">
    <citation type="submission" date="2017-03" db="EMBL/GenBank/DDBJ databases">
        <title>Widespread Adenine N6-methylation of Active Genes in Fungi.</title>
        <authorList>
            <consortium name="DOE Joint Genome Institute"/>
            <person name="Mondo S.J."/>
            <person name="Dannebaum R.O."/>
            <person name="Kuo R.C."/>
            <person name="Louie K.B."/>
            <person name="Bewick A.J."/>
            <person name="Labutti K."/>
            <person name="Haridas S."/>
            <person name="Kuo A."/>
            <person name="Salamov A."/>
            <person name="Ahrendt S.R."/>
            <person name="Lau R."/>
            <person name="Bowen B.P."/>
            <person name="Lipzen A."/>
            <person name="Sullivan W."/>
            <person name="Andreopoulos W.B."/>
            <person name="Clum A."/>
            <person name="Lindquist E."/>
            <person name="Daum C."/>
            <person name="Northen T.R."/>
            <person name="Ramamoorthy G."/>
            <person name="Schmitz R.J."/>
            <person name="Gryganskyi A."/>
            <person name="Culley D."/>
            <person name="Magnuson J."/>
            <person name="James T.Y."/>
            <person name="O'Malley M.A."/>
            <person name="Stajich J.E."/>
            <person name="Spatafora J.W."/>
            <person name="Visel A."/>
            <person name="Grigoriev I.V."/>
        </authorList>
    </citation>
    <scope>NUCLEOTIDE SEQUENCE [LARGE SCALE GENOMIC DNA]</scope>
    <source>
        <strain evidence="17 18">NRRL Y-17943</strain>
    </source>
</reference>
<keyword evidence="8" id="KW-0378">Hydrolase</keyword>
<feature type="domain" description="Peptidase M16 C-terminal" evidence="16">
    <location>
        <begin position="162"/>
        <end position="349"/>
    </location>
</feature>
<evidence type="ECO:0000256" key="2">
    <source>
        <dbReference type="ARBA" id="ARBA00001947"/>
    </source>
</evidence>
<sequence length="435" mass="48678">MSVLSNGLSVASQTMPGLMTSTISLWVDAGSRADKMSSSGAAHFLEHLMFKGTKSRDQYTMEYEIEDMGAELNAYTSREQTCFQSHCFDECAPKMVEILADITQNQKLDEGAIEREKDVILREAEDVAQNHTETLFDHLHAVAYQNQPLGNTILGPESHIRKMTKRDLESYVADNYTADRMCLVGAGGIEHETLIELAEKHFANVKTSPNPIALGDMRRTPSSFTGAEVRVRDDTMNQLHLAIAVEAVGWRHPDYWPLQVMAAILGNWDRGLGASPLLSSKLSHLIQTNGLANSYQHFFTAYADTGLWGINMITESFDRVDDMVHFTLKEWTRMSLSPTTSEVERAKSQTKAAQLLSLDGTLAISEDIGRQMLTLGRRLAPREIERNIENVTEEDIKRVAQRYLWDKDIAIAALGQTEGLLDYNRIRADMSSMIA</sequence>
<gene>
    <name evidence="17" type="ORF">BD324DRAFT_641554</name>
</gene>
<dbReference type="GO" id="GO:0005739">
    <property type="term" value="C:mitochondrion"/>
    <property type="evidence" value="ECO:0007669"/>
    <property type="project" value="UniProtKB-SubCell"/>
</dbReference>
<dbReference type="Gene3D" id="3.30.830.10">
    <property type="entry name" value="Metalloenzyme, LuxS/M16 peptidase-like"/>
    <property type="match status" value="2"/>
</dbReference>
<keyword evidence="18" id="KW-1185">Reference proteome</keyword>
<comment type="catalytic activity">
    <reaction evidence="1">
        <text>Release of N-terminal transit peptides from precursor proteins imported into the mitochondrion, typically with Arg in position P2.</text>
        <dbReference type="EC" id="3.4.24.64"/>
    </reaction>
</comment>
<dbReference type="AlphaFoldDB" id="A0A1Y1UMJ5"/>
<dbReference type="GO" id="GO:0004222">
    <property type="term" value="F:metalloendopeptidase activity"/>
    <property type="evidence" value="ECO:0007669"/>
    <property type="project" value="UniProtKB-EC"/>
</dbReference>
<dbReference type="GeneID" id="33559238"/>
<evidence type="ECO:0000256" key="5">
    <source>
        <dbReference type="ARBA" id="ARBA00012299"/>
    </source>
</evidence>
<comment type="subcellular location">
    <subcellularLocation>
        <location evidence="3">Mitochondrion</location>
    </subcellularLocation>
</comment>
<keyword evidence="11" id="KW-0496">Mitochondrion</keyword>
<dbReference type="InterPro" id="IPR050361">
    <property type="entry name" value="MPP/UQCRC_Complex"/>
</dbReference>
<name>A0A1Y1UMJ5_9TREE</name>
<dbReference type="PANTHER" id="PTHR11851:SF149">
    <property type="entry name" value="GH01077P"/>
    <property type="match status" value="1"/>
</dbReference>